<protein>
    <recommendedName>
        <fullName evidence="8">UBC core domain-containing protein</fullName>
    </recommendedName>
</protein>
<keyword evidence="2 6" id="KW-0547">Nucleotide-binding</keyword>
<dbReference type="Proteomes" id="UP000769157">
    <property type="component" value="Unassembled WGS sequence"/>
</dbReference>
<dbReference type="InterPro" id="IPR016135">
    <property type="entry name" value="UBQ-conjugating_enzyme/RWD"/>
</dbReference>
<dbReference type="PROSITE" id="PS50127">
    <property type="entry name" value="UBC_2"/>
    <property type="match status" value="1"/>
</dbReference>
<feature type="active site" description="Glycyl thioester intermediate" evidence="5">
    <location>
        <position position="86"/>
    </location>
</feature>
<evidence type="ECO:0000313" key="9">
    <source>
        <dbReference type="EMBL" id="KAH3662374.1"/>
    </source>
</evidence>
<reference evidence="9" key="1">
    <citation type="journal article" date="2021" name="Open Biol.">
        <title>Shared evolutionary footprints suggest mitochondrial oxidative damage underlies multiple complex I losses in fungi.</title>
        <authorList>
            <person name="Schikora-Tamarit M.A."/>
            <person name="Marcet-Houben M."/>
            <person name="Nosek J."/>
            <person name="Gabaldon T."/>
        </authorList>
    </citation>
    <scope>NUCLEOTIDE SEQUENCE</scope>
    <source>
        <strain evidence="9">CBS6075</strain>
    </source>
</reference>
<evidence type="ECO:0000256" key="6">
    <source>
        <dbReference type="RuleBase" id="RU362109"/>
    </source>
</evidence>
<dbReference type="SUPFAM" id="SSF54495">
    <property type="entry name" value="UBC-like"/>
    <property type="match status" value="1"/>
</dbReference>
<dbReference type="PROSITE" id="PS00183">
    <property type="entry name" value="UBC_1"/>
    <property type="match status" value="1"/>
</dbReference>
<evidence type="ECO:0000256" key="7">
    <source>
        <dbReference type="SAM" id="MobiDB-lite"/>
    </source>
</evidence>
<comment type="caution">
    <text evidence="9">The sequence shown here is derived from an EMBL/GenBank/DDBJ whole genome shotgun (WGS) entry which is preliminary data.</text>
</comment>
<feature type="region of interest" description="Disordered" evidence="7">
    <location>
        <begin position="169"/>
        <end position="224"/>
    </location>
</feature>
<dbReference type="OrthoDB" id="19692at2759"/>
<organism evidence="9 10">
    <name type="scientific">Ogataea philodendri</name>
    <dbReference type="NCBI Taxonomy" id="1378263"/>
    <lineage>
        <taxon>Eukaryota</taxon>
        <taxon>Fungi</taxon>
        <taxon>Dikarya</taxon>
        <taxon>Ascomycota</taxon>
        <taxon>Saccharomycotina</taxon>
        <taxon>Pichiomycetes</taxon>
        <taxon>Pichiales</taxon>
        <taxon>Pichiaceae</taxon>
        <taxon>Ogataea</taxon>
    </lineage>
</organism>
<dbReference type="InterPro" id="IPR023313">
    <property type="entry name" value="UBQ-conjugating_AS"/>
</dbReference>
<evidence type="ECO:0000313" key="10">
    <source>
        <dbReference type="Proteomes" id="UP000769157"/>
    </source>
</evidence>
<dbReference type="InterPro" id="IPR050113">
    <property type="entry name" value="Ub_conjugating_enzyme"/>
</dbReference>
<evidence type="ECO:0000256" key="3">
    <source>
        <dbReference type="ARBA" id="ARBA00022786"/>
    </source>
</evidence>
<evidence type="ECO:0000259" key="8">
    <source>
        <dbReference type="PROSITE" id="PS50127"/>
    </source>
</evidence>
<proteinExistence type="inferred from homology"/>
<evidence type="ECO:0000256" key="5">
    <source>
        <dbReference type="PROSITE-ProRule" id="PRU10133"/>
    </source>
</evidence>
<dbReference type="InterPro" id="IPR000608">
    <property type="entry name" value="UBC"/>
</dbReference>
<dbReference type="AlphaFoldDB" id="A0A9P8T1Q2"/>
<dbReference type="RefSeq" id="XP_046059463.1">
    <property type="nucleotide sequence ID" value="XM_046206827.1"/>
</dbReference>
<evidence type="ECO:0000256" key="1">
    <source>
        <dbReference type="ARBA" id="ARBA00022679"/>
    </source>
</evidence>
<dbReference type="GeneID" id="70237590"/>
<sequence length="224" mass="25687">MSAAAILQKELKELTKSQPSFRIELDSDNIFLWDIGMYIPNPDSKYNGAYLKCQMRFPNNYPFSPPAFRFTPPVFHPNVYKDGRVCISILHEAGDAFSGEPSNETWSPAQCVESVLVSIISLLDDPNINSPANVDASKMFRDHKDDYYDIVAKDVERSKEAIPDDFEIPDANARAQADDYEDEWFYQDEEDEDDEDDEIDEDDQSFIDDEEVEMSEDYGEDTSK</sequence>
<evidence type="ECO:0000256" key="4">
    <source>
        <dbReference type="ARBA" id="ARBA00022840"/>
    </source>
</evidence>
<keyword evidence="4 6" id="KW-0067">ATP-binding</keyword>
<dbReference type="EMBL" id="JAEUBE010000378">
    <property type="protein sequence ID" value="KAH3662374.1"/>
    <property type="molecule type" value="Genomic_DNA"/>
</dbReference>
<keyword evidence="3 6" id="KW-0833">Ubl conjugation pathway</keyword>
<dbReference type="Pfam" id="PF00179">
    <property type="entry name" value="UQ_con"/>
    <property type="match status" value="1"/>
</dbReference>
<feature type="compositionally biased region" description="Acidic residues" evidence="7">
    <location>
        <begin position="178"/>
        <end position="224"/>
    </location>
</feature>
<accession>A0A9P8T1Q2</accession>
<dbReference type="GO" id="GO:0016740">
    <property type="term" value="F:transferase activity"/>
    <property type="evidence" value="ECO:0007669"/>
    <property type="project" value="UniProtKB-KW"/>
</dbReference>
<dbReference type="FunFam" id="3.10.110.10:FF:000051">
    <property type="entry name" value="ubiquitin-conjugating enzyme E2 R2-like"/>
    <property type="match status" value="1"/>
</dbReference>
<comment type="similarity">
    <text evidence="6">Belongs to the ubiquitin-conjugating enzyme family.</text>
</comment>
<gene>
    <name evidence="9" type="ORF">OGAPHI_005626</name>
</gene>
<dbReference type="SMART" id="SM00212">
    <property type="entry name" value="UBCc"/>
    <property type="match status" value="1"/>
</dbReference>
<reference evidence="9" key="2">
    <citation type="submission" date="2021-01" db="EMBL/GenBank/DDBJ databases">
        <authorList>
            <person name="Schikora-Tamarit M.A."/>
        </authorList>
    </citation>
    <scope>NUCLEOTIDE SEQUENCE</scope>
    <source>
        <strain evidence="9">CBS6075</strain>
    </source>
</reference>
<dbReference type="Gene3D" id="3.10.110.10">
    <property type="entry name" value="Ubiquitin Conjugating Enzyme"/>
    <property type="match status" value="1"/>
</dbReference>
<keyword evidence="10" id="KW-1185">Reference proteome</keyword>
<dbReference type="CDD" id="cd23811">
    <property type="entry name" value="UBCc_ScCDC34-like"/>
    <property type="match status" value="1"/>
</dbReference>
<name>A0A9P8T1Q2_9ASCO</name>
<dbReference type="GO" id="GO:0005524">
    <property type="term" value="F:ATP binding"/>
    <property type="evidence" value="ECO:0007669"/>
    <property type="project" value="UniProtKB-UniRule"/>
</dbReference>
<feature type="domain" description="UBC core" evidence="8">
    <location>
        <begin position="2"/>
        <end position="160"/>
    </location>
</feature>
<evidence type="ECO:0000256" key="2">
    <source>
        <dbReference type="ARBA" id="ARBA00022741"/>
    </source>
</evidence>
<keyword evidence="1" id="KW-0808">Transferase</keyword>
<dbReference type="PANTHER" id="PTHR24067">
    <property type="entry name" value="UBIQUITIN-CONJUGATING ENZYME E2"/>
    <property type="match status" value="1"/>
</dbReference>